<dbReference type="CDD" id="cd00657">
    <property type="entry name" value="Ferritin_like"/>
    <property type="match status" value="1"/>
</dbReference>
<dbReference type="InterPro" id="IPR011197">
    <property type="entry name" value="UCP012318"/>
</dbReference>
<dbReference type="PANTHER" id="PTHR42782:SF4">
    <property type="entry name" value="DUF455 DOMAIN-CONTAINING PROTEIN"/>
    <property type="match status" value="1"/>
</dbReference>
<proteinExistence type="predicted"/>
<dbReference type="Pfam" id="PF04305">
    <property type="entry name" value="DUF455"/>
    <property type="match status" value="1"/>
</dbReference>
<gene>
    <name evidence="1" type="ORF">QE424_002809</name>
</gene>
<sequence length="287" mass="31687">MSATLPRDEAAGDLLRAAQQCMAEADPLRKVALTQHYAAQFRAGQLKVRADAPPPEPIRMPGRPSQLQLVHPRDVPRRGLGNAEGRAAFIHAIAHIELNAIDLAWDAVYRFRGLPGSFHADWVGVADDESRHFLLLHGRLQAHGHDYGDFAAHNGLWEMCEKTAHDGLSRMALVPRVLEARGLDVTPGMITKLRSANDHATADVLEIILREEVAHVAAGTRWYRWYCERAGVEPRARFIALLKEYANGFLYGPFNLEARLLAGFEQDELADLIEQAGRTGPASQSAG</sequence>
<dbReference type="PIRSF" id="PIRSF012318">
    <property type="entry name" value="UCP012318"/>
    <property type="match status" value="1"/>
</dbReference>
<dbReference type="Proteomes" id="UP001226084">
    <property type="component" value="Unassembled WGS sequence"/>
</dbReference>
<comment type="caution">
    <text evidence="1">The sequence shown here is derived from an EMBL/GenBank/DDBJ whole genome shotgun (WGS) entry which is preliminary data.</text>
</comment>
<dbReference type="InterPro" id="IPR007402">
    <property type="entry name" value="DUF455"/>
</dbReference>
<dbReference type="PANTHER" id="PTHR42782">
    <property type="entry name" value="SI:CH73-314G15.3"/>
    <property type="match status" value="1"/>
</dbReference>
<dbReference type="EMBL" id="JAUTAS010000001">
    <property type="protein sequence ID" value="MDQ1109650.1"/>
    <property type="molecule type" value="Genomic_DNA"/>
</dbReference>
<name>A0AAP5ALE8_9GAMM</name>
<reference evidence="1" key="1">
    <citation type="submission" date="2023-07" db="EMBL/GenBank/DDBJ databases">
        <title>Functional and genomic diversity of the sorghum phyllosphere microbiome.</title>
        <authorList>
            <person name="Shade A."/>
        </authorList>
    </citation>
    <scope>NUCLEOTIDE SEQUENCE</scope>
    <source>
        <strain evidence="1">SORGH_AS_0457</strain>
    </source>
</reference>
<evidence type="ECO:0000313" key="1">
    <source>
        <dbReference type="EMBL" id="MDQ1109650.1"/>
    </source>
</evidence>
<dbReference type="SUPFAM" id="SSF47240">
    <property type="entry name" value="Ferritin-like"/>
    <property type="match status" value="1"/>
</dbReference>
<accession>A0AAP5ALE8</accession>
<dbReference type="AlphaFoldDB" id="A0AAP5ALE8"/>
<evidence type="ECO:0000313" key="2">
    <source>
        <dbReference type="Proteomes" id="UP001226084"/>
    </source>
</evidence>
<protein>
    <submittedName>
        <fullName evidence="1">Uncharacterized ferritin-like protein (DUF455 family)</fullName>
    </submittedName>
</protein>
<dbReference type="InterPro" id="IPR009078">
    <property type="entry name" value="Ferritin-like_SF"/>
</dbReference>
<organism evidence="1 2">
    <name type="scientific">Stenotrophomonas rhizophila</name>
    <dbReference type="NCBI Taxonomy" id="216778"/>
    <lineage>
        <taxon>Bacteria</taxon>
        <taxon>Pseudomonadati</taxon>
        <taxon>Pseudomonadota</taxon>
        <taxon>Gammaproteobacteria</taxon>
        <taxon>Lysobacterales</taxon>
        <taxon>Lysobacteraceae</taxon>
        <taxon>Stenotrophomonas</taxon>
    </lineage>
</organism>